<accession>A0A0E9VX62</accession>
<evidence type="ECO:0000313" key="1">
    <source>
        <dbReference type="EMBL" id="JAH82661.1"/>
    </source>
</evidence>
<sequence length="22" mass="2381">MSVGCFKIKTPPLEVSCLLLCV</sequence>
<dbReference type="AlphaFoldDB" id="A0A0E9VX62"/>
<dbReference type="EMBL" id="GBXM01025916">
    <property type="protein sequence ID" value="JAH82661.1"/>
    <property type="molecule type" value="Transcribed_RNA"/>
</dbReference>
<reference evidence="1" key="2">
    <citation type="journal article" date="2015" name="Fish Shellfish Immunol.">
        <title>Early steps in the European eel (Anguilla anguilla)-Vibrio vulnificus interaction in the gills: Role of the RtxA13 toxin.</title>
        <authorList>
            <person name="Callol A."/>
            <person name="Pajuelo D."/>
            <person name="Ebbesson L."/>
            <person name="Teles M."/>
            <person name="MacKenzie S."/>
            <person name="Amaro C."/>
        </authorList>
    </citation>
    <scope>NUCLEOTIDE SEQUENCE</scope>
</reference>
<organism evidence="1">
    <name type="scientific">Anguilla anguilla</name>
    <name type="common">European freshwater eel</name>
    <name type="synonym">Muraena anguilla</name>
    <dbReference type="NCBI Taxonomy" id="7936"/>
    <lineage>
        <taxon>Eukaryota</taxon>
        <taxon>Metazoa</taxon>
        <taxon>Chordata</taxon>
        <taxon>Craniata</taxon>
        <taxon>Vertebrata</taxon>
        <taxon>Euteleostomi</taxon>
        <taxon>Actinopterygii</taxon>
        <taxon>Neopterygii</taxon>
        <taxon>Teleostei</taxon>
        <taxon>Anguilliformes</taxon>
        <taxon>Anguillidae</taxon>
        <taxon>Anguilla</taxon>
    </lineage>
</organism>
<reference evidence="1" key="1">
    <citation type="submission" date="2014-11" db="EMBL/GenBank/DDBJ databases">
        <authorList>
            <person name="Amaro Gonzalez C."/>
        </authorList>
    </citation>
    <scope>NUCLEOTIDE SEQUENCE</scope>
</reference>
<proteinExistence type="predicted"/>
<protein>
    <submittedName>
        <fullName evidence="1">Uncharacterized protein</fullName>
    </submittedName>
</protein>
<name>A0A0E9VX62_ANGAN</name>